<dbReference type="KEGG" id="ssua:FPZ54_01035"/>
<sequence>MRAPGGWGAYRRPVRGWTLPGYWIGGSFGISDWSNWGLSRPPYGYGWIRYYDDAVLADRNGRVWDSVSGIDWNGAGGGGAGAATAYAGGGYASAAAAGGGGGGGYGARYDAPGYDDDYGYDEGYGREPIPAEPYPGGYAPPPPRYAAPAAQSPCAAQCGGGYAQRGYGYGYGSGYYMAGPTVTTIVIQSGATTTTTVTEEVYEEVEEVETVRTYRAPVKTVRRYPTKTVRRSTKDCCR</sequence>
<dbReference type="EMBL" id="CP042239">
    <property type="protein sequence ID" value="QDX28034.1"/>
    <property type="molecule type" value="Genomic_DNA"/>
</dbReference>
<dbReference type="Proteomes" id="UP000318055">
    <property type="component" value="Chromosome"/>
</dbReference>
<dbReference type="Gene3D" id="3.10.450.160">
    <property type="entry name" value="inner membrane protein cigr"/>
    <property type="match status" value="1"/>
</dbReference>
<evidence type="ECO:0000313" key="1">
    <source>
        <dbReference type="EMBL" id="QDX28034.1"/>
    </source>
</evidence>
<protein>
    <submittedName>
        <fullName evidence="1">RcnB family protein</fullName>
    </submittedName>
</protein>
<reference evidence="1 2" key="1">
    <citation type="submission" date="2019-07" db="EMBL/GenBank/DDBJ databases">
        <title>Sphingomonas alkalisoli sp. nov., isolated from rhizosphere soil of Suaedae salsa.</title>
        <authorList>
            <person name="Zhang H."/>
            <person name="Xu L."/>
            <person name="Zhang J.-X."/>
            <person name="Sun J.-Q."/>
        </authorList>
    </citation>
    <scope>NUCLEOTIDE SEQUENCE [LARGE SCALE GENOMIC DNA]</scope>
    <source>
        <strain evidence="1 2">XS-10</strain>
    </source>
</reference>
<gene>
    <name evidence="1" type="ORF">FPZ54_01035</name>
</gene>
<keyword evidence="2" id="KW-1185">Reference proteome</keyword>
<dbReference type="Pfam" id="PF11776">
    <property type="entry name" value="RcnB"/>
    <property type="match status" value="1"/>
</dbReference>
<dbReference type="InterPro" id="IPR024572">
    <property type="entry name" value="RcnB"/>
</dbReference>
<proteinExistence type="predicted"/>
<accession>A0A518RKR3</accession>
<name>A0A518RKR3_9SPHN</name>
<organism evidence="1 2">
    <name type="scientific">Sphingomonas suaedae</name>
    <dbReference type="NCBI Taxonomy" id="2599297"/>
    <lineage>
        <taxon>Bacteria</taxon>
        <taxon>Pseudomonadati</taxon>
        <taxon>Pseudomonadota</taxon>
        <taxon>Alphaproteobacteria</taxon>
        <taxon>Sphingomonadales</taxon>
        <taxon>Sphingomonadaceae</taxon>
        <taxon>Sphingomonas</taxon>
    </lineage>
</organism>
<evidence type="ECO:0000313" key="2">
    <source>
        <dbReference type="Proteomes" id="UP000318055"/>
    </source>
</evidence>
<dbReference type="AlphaFoldDB" id="A0A518RKR3"/>
<dbReference type="OrthoDB" id="9808839at2"/>